<dbReference type="PANTHER" id="PTHR11412:SF136">
    <property type="entry name" value="CD109 ANTIGEN"/>
    <property type="match status" value="1"/>
</dbReference>
<dbReference type="Pfam" id="PF00207">
    <property type="entry name" value="A2M"/>
    <property type="match status" value="1"/>
</dbReference>
<name>A0AA36CTF9_9BILA</name>
<dbReference type="PROSITE" id="PS50189">
    <property type="entry name" value="NTR"/>
    <property type="match status" value="1"/>
</dbReference>
<gene>
    <name evidence="4" type="ORF">MSPICULIGERA_LOCUS13041</name>
</gene>
<dbReference type="InterPro" id="IPR008930">
    <property type="entry name" value="Terpenoid_cyclase/PrenylTrfase"/>
</dbReference>
<proteinExistence type="predicted"/>
<dbReference type="PANTHER" id="PTHR11412">
    <property type="entry name" value="MACROGLOBULIN / COMPLEMENT"/>
    <property type="match status" value="1"/>
</dbReference>
<dbReference type="Gene3D" id="1.50.10.20">
    <property type="match status" value="1"/>
</dbReference>
<dbReference type="InterPro" id="IPR001599">
    <property type="entry name" value="Macroglobln_a2"/>
</dbReference>
<feature type="domain" description="NTR" evidence="3">
    <location>
        <begin position="1295"/>
        <end position="1442"/>
    </location>
</feature>
<evidence type="ECO:0000313" key="4">
    <source>
        <dbReference type="EMBL" id="CAJ0574713.1"/>
    </source>
</evidence>
<evidence type="ECO:0000256" key="1">
    <source>
        <dbReference type="ARBA" id="ARBA00022729"/>
    </source>
</evidence>
<dbReference type="InterPro" id="IPR001134">
    <property type="entry name" value="Netrin_domain"/>
</dbReference>
<sequence>MWKGWWMGGLEDVLRTTTIRTALSEGKWTDTVDISRCFNDQTTVTNLVVEVRDQGTGKKGSAQIRHDPMSTGYQLVPLKPAFSAGTRNLHLAAFQDPNHSASDGELELRCIGGERNLRRQTLAEAVRVGDTISINLPSNWTQQCNVVRLKWYRILNNGVKSRERVLMIPNVDATAGSSGLNFTLLSPANYSAVYSVGQTVTIKTNVDLDDDSYNYVVVCNGNELSRSAKVDPLTFITFIVSRRMLGQCVLYLYSVRTRQVDMLMFFVNDQCSGIYTTPSKSEIKPGQSITMTLNGKPRGYAIVRTLDEKIAKIMEEEQKPLPKLWEGLFFARNYQVEEQLRIFNLIKNKAIKEAIIHNCATAGPYFKNSDLGGQCPQGKASTSAVSDLCMQQITTNCRSNITLQRVCDRNANCRNIKVPDARTTAVLKTRPLPYMDDFEHVPPILPSDEVAFTRSYFPHVWIFDSFYLGNTGMTAVTRDAPHSVGRWVIQSEYWWPEEFSFCAATTKFVTSTKAFFLEVDMPKNVYVNESITVKVTATGTNLDQEHKLSVCHSDLPRQVCADMGQEGTHGQPAYSRIILNKENPVAIKTFNMRFFKTGEVKLTFMLRTELFMPGEVSRCDNGEVLDIIEHKMMVAKRAETEEHYRRLILSVEKPVSAALNDALNELRTEPIRHVFEINEYRLPHENAMVADVKCHLPDTTAVHSVAIEISRFLPTTITQIEYSNELPTIESARRKRGIVDYGNAFLSDAVKRLSVELYKFKLLKTVYRQDDAVTSSLENSIGALIADMLRFSDCNGQESCGYSEYGRPVSPVDRSPVLTAISTSLLCEAMADENLVCGGLRYLHSVMLGDFAENESNNFINFNGMADINPRDRSWFLRGLLLHMSSDCAAYTCVKNDTAWSRLYEYFYDFEEGDLTDTRTKAALAYLATNATNNVLRQTLNASIREGVFPYWTAGERNVNTPDRLQNGHQEFFNLKGVKSGDVLANALGILAFVGRGVVVPSILEFDALADWIYEQKKDDETYENALDTYFASRALYEYRLRKVAIPQLNENPVLEVYSRDIGRKVYNVTDVPLLVYLPNKIRNFTITTRGFGKVKTGIRILADKRQRNRRQLTDSLYPLKITVEQQKQSRDILLQTVCISTFSPLIRTFEVVHGLFTGFSTYTDKIQINPEHELQILNPPTISSYAVHMVVFLNQTHVPACYSVAQFPPSYAHEPDSLAPVEISCRHPVNDIVGQTLISHPDARNFQRKKRSSALAVHLHHKASKRRTIRSAIDETIESVCFTGDQCLCTESTCVVNCNSCGRSTQLTVKKELCKQGAFGLFGELIEKRHETVASGSQHVAYTVYKMKVLKKLVRDERQLQLKDNVINVWLRDCNIGCLKSTDLQKGETYFLIGDIADVAVDSDAAAHYILRLNDHFEKSAEKCMHYQNIFWSGPFDYRKCGATRR</sequence>
<dbReference type="SUPFAM" id="SSF48239">
    <property type="entry name" value="Terpenoid cyclases/Protein prenyltransferases"/>
    <property type="match status" value="1"/>
</dbReference>
<dbReference type="SMART" id="SM01360">
    <property type="entry name" value="A2M"/>
    <property type="match status" value="1"/>
</dbReference>
<dbReference type="InterPro" id="IPR050473">
    <property type="entry name" value="A2M/Complement_sys"/>
</dbReference>
<dbReference type="GO" id="GO:0004866">
    <property type="term" value="F:endopeptidase inhibitor activity"/>
    <property type="evidence" value="ECO:0007669"/>
    <property type="project" value="InterPro"/>
</dbReference>
<evidence type="ECO:0000256" key="2">
    <source>
        <dbReference type="ARBA" id="ARBA00022966"/>
    </source>
</evidence>
<evidence type="ECO:0000313" key="5">
    <source>
        <dbReference type="Proteomes" id="UP001177023"/>
    </source>
</evidence>
<protein>
    <recommendedName>
        <fullName evidence="3">NTR domain-containing protein</fullName>
    </recommendedName>
</protein>
<keyword evidence="5" id="KW-1185">Reference proteome</keyword>
<accession>A0AA36CTF9</accession>
<dbReference type="Proteomes" id="UP001177023">
    <property type="component" value="Unassembled WGS sequence"/>
</dbReference>
<evidence type="ECO:0000259" key="3">
    <source>
        <dbReference type="PROSITE" id="PS50189"/>
    </source>
</evidence>
<keyword evidence="1" id="KW-0732">Signal</keyword>
<reference evidence="4" key="1">
    <citation type="submission" date="2023-06" db="EMBL/GenBank/DDBJ databases">
        <authorList>
            <person name="Delattre M."/>
        </authorList>
    </citation>
    <scope>NUCLEOTIDE SEQUENCE</scope>
    <source>
        <strain evidence="4">AF72</strain>
    </source>
</reference>
<keyword evidence="2" id="KW-0882">Thioester bond</keyword>
<comment type="caution">
    <text evidence="4">The sequence shown here is derived from an EMBL/GenBank/DDBJ whole genome shotgun (WGS) entry which is preliminary data.</text>
</comment>
<organism evidence="4 5">
    <name type="scientific">Mesorhabditis spiculigera</name>
    <dbReference type="NCBI Taxonomy" id="96644"/>
    <lineage>
        <taxon>Eukaryota</taxon>
        <taxon>Metazoa</taxon>
        <taxon>Ecdysozoa</taxon>
        <taxon>Nematoda</taxon>
        <taxon>Chromadorea</taxon>
        <taxon>Rhabditida</taxon>
        <taxon>Rhabditina</taxon>
        <taxon>Rhabditomorpha</taxon>
        <taxon>Rhabditoidea</taxon>
        <taxon>Rhabditidae</taxon>
        <taxon>Mesorhabditinae</taxon>
        <taxon>Mesorhabditis</taxon>
    </lineage>
</organism>
<dbReference type="EMBL" id="CATQJA010002632">
    <property type="protein sequence ID" value="CAJ0574713.1"/>
    <property type="molecule type" value="Genomic_DNA"/>
</dbReference>
<feature type="non-terminal residue" evidence="4">
    <location>
        <position position="1447"/>
    </location>
</feature>